<organism evidence="7 8">
    <name type="scientific">Poseidonibacter ostreae</name>
    <dbReference type="NCBI Taxonomy" id="2654171"/>
    <lineage>
        <taxon>Bacteria</taxon>
        <taxon>Pseudomonadati</taxon>
        <taxon>Campylobacterota</taxon>
        <taxon>Epsilonproteobacteria</taxon>
        <taxon>Campylobacterales</taxon>
        <taxon>Arcobacteraceae</taxon>
        <taxon>Poseidonibacter</taxon>
    </lineage>
</organism>
<keyword evidence="5" id="KW-1133">Transmembrane helix</keyword>
<dbReference type="AlphaFoldDB" id="A0A6L4WPF4"/>
<comment type="similarity">
    <text evidence="2">Belongs to the methyl-accepting chemotaxis (MCP) protein family.</text>
</comment>
<evidence type="ECO:0000256" key="2">
    <source>
        <dbReference type="ARBA" id="ARBA00029447"/>
    </source>
</evidence>
<keyword evidence="1" id="KW-0145">Chemotaxis</keyword>
<feature type="compositionally biased region" description="Low complexity" evidence="4">
    <location>
        <begin position="662"/>
        <end position="675"/>
    </location>
</feature>
<dbReference type="Proteomes" id="UP000472839">
    <property type="component" value="Unassembled WGS sequence"/>
</dbReference>
<evidence type="ECO:0000256" key="1">
    <source>
        <dbReference type="ARBA" id="ARBA00022500"/>
    </source>
</evidence>
<accession>A0A6L4WPF4</accession>
<keyword evidence="5" id="KW-0812">Transmembrane</keyword>
<dbReference type="PANTHER" id="PTHR43531">
    <property type="entry name" value="PROTEIN ICFG"/>
    <property type="match status" value="1"/>
</dbReference>
<proteinExistence type="inferred from homology"/>
<dbReference type="GO" id="GO:0006935">
    <property type="term" value="P:chemotaxis"/>
    <property type="evidence" value="ECO:0007669"/>
    <property type="project" value="UniProtKB-KW"/>
</dbReference>
<dbReference type="SUPFAM" id="SSF58104">
    <property type="entry name" value="Methyl-accepting chemotaxis protein (MCP) signaling domain"/>
    <property type="match status" value="1"/>
</dbReference>
<evidence type="ECO:0000256" key="5">
    <source>
        <dbReference type="SAM" id="Phobius"/>
    </source>
</evidence>
<dbReference type="InterPro" id="IPR051310">
    <property type="entry name" value="MCP_chemotaxis"/>
</dbReference>
<feature type="transmembrane region" description="Helical" evidence="5">
    <location>
        <begin position="7"/>
        <end position="27"/>
    </location>
</feature>
<name>A0A6L4WPF4_9BACT</name>
<comment type="caution">
    <text evidence="7">The sequence shown here is derived from an EMBL/GenBank/DDBJ whole genome shotgun (WGS) entry which is preliminary data.</text>
</comment>
<dbReference type="GO" id="GO:0007165">
    <property type="term" value="P:signal transduction"/>
    <property type="evidence" value="ECO:0007669"/>
    <property type="project" value="UniProtKB-KW"/>
</dbReference>
<dbReference type="SMART" id="SM00283">
    <property type="entry name" value="MA"/>
    <property type="match status" value="1"/>
</dbReference>
<dbReference type="CDD" id="cd11386">
    <property type="entry name" value="MCP_signal"/>
    <property type="match status" value="1"/>
</dbReference>
<gene>
    <name evidence="7" type="ORF">GBG19_14010</name>
</gene>
<dbReference type="Pfam" id="PF12729">
    <property type="entry name" value="4HB_MCP_1"/>
    <property type="match status" value="1"/>
</dbReference>
<keyword evidence="3" id="KW-0807">Transducer</keyword>
<evidence type="ECO:0000313" key="8">
    <source>
        <dbReference type="Proteomes" id="UP000472839"/>
    </source>
</evidence>
<evidence type="ECO:0000256" key="3">
    <source>
        <dbReference type="PROSITE-ProRule" id="PRU00284"/>
    </source>
</evidence>
<sequence>MTIKSKITGAFLVLFSVIIVSNVYISYNLNYIDTNVKELSDKNFAGIAVLLEADRDSYQSNVALSQIINLKDKEKSEKLIEDGVSNNLTQVRQRFDKFKNFLKNNISEHSNKLDDFDKYYKLTAKHTNQLILLIRQNEFEKANDYYFSSYLGDYESMRNLIDFFTEATYKVIDSNKNDTKASITNSFTTFIIITVLIIALIIFFLLALGRTINNSISNFKDGLLGFFSYLNKETNSVQLLDDTSKDEIATIATIVNENITKTQTLIEEDNKLINDVKRVVELVKDGNLDEKINLSTENKGLEELKTMFNEMLETISSNISNDLNEIKKALEQFQKLNFAHRIKNSKGDTVDGLNTLAKIINQMLVDNKSNGLTLQNSANSLLSNVDTLSKSSNEAAASIEETAASLEEVTSNISLNTQNVIKMANNANELKKSANEGENLASQTTSAMDSINDQVTAINDAISVIDQIAFQTNILSLNAAVEAATAGEAGKGFAVVAQEVRNLASRSAEAAKEIKNLVGNATQKANDGKNISDKMTVGYIELNDNISKTLELIEDIENSSKEQQSGIIQINDAVNMLDRQTQQNAVVANETKDIANQTQAIADDIVQDTNEKEFEGKDSVKAKNISINTNPTPVENKIKPQETKTEVNQAIKAKVEKKEEVSSSNISSSTTKTITPNNDNDEWESF</sequence>
<dbReference type="InterPro" id="IPR024478">
    <property type="entry name" value="HlyB_4HB_MCP"/>
</dbReference>
<protein>
    <submittedName>
        <fullName evidence="7">Methyl-accepting chemotaxis protein</fullName>
    </submittedName>
</protein>
<evidence type="ECO:0000259" key="6">
    <source>
        <dbReference type="PROSITE" id="PS50111"/>
    </source>
</evidence>
<keyword evidence="5" id="KW-0472">Membrane</keyword>
<evidence type="ECO:0000256" key="4">
    <source>
        <dbReference type="SAM" id="MobiDB-lite"/>
    </source>
</evidence>
<feature type="transmembrane region" description="Helical" evidence="5">
    <location>
        <begin position="187"/>
        <end position="208"/>
    </location>
</feature>
<dbReference type="Pfam" id="PF00015">
    <property type="entry name" value="MCPsignal"/>
    <property type="match status" value="1"/>
</dbReference>
<dbReference type="PANTHER" id="PTHR43531:SF11">
    <property type="entry name" value="METHYL-ACCEPTING CHEMOTAXIS PROTEIN 3"/>
    <property type="match status" value="1"/>
</dbReference>
<feature type="region of interest" description="Disordered" evidence="4">
    <location>
        <begin position="653"/>
        <end position="686"/>
    </location>
</feature>
<dbReference type="EMBL" id="WFKK01000056">
    <property type="protein sequence ID" value="KAB7885489.1"/>
    <property type="molecule type" value="Genomic_DNA"/>
</dbReference>
<dbReference type="RefSeq" id="WP_152279877.1">
    <property type="nucleotide sequence ID" value="NZ_WFKK01000056.1"/>
</dbReference>
<feature type="domain" description="Methyl-accepting transducer" evidence="6">
    <location>
        <begin position="370"/>
        <end position="599"/>
    </location>
</feature>
<dbReference type="Gene3D" id="1.10.287.950">
    <property type="entry name" value="Methyl-accepting chemotaxis protein"/>
    <property type="match status" value="1"/>
</dbReference>
<evidence type="ECO:0000313" key="7">
    <source>
        <dbReference type="EMBL" id="KAB7885489.1"/>
    </source>
</evidence>
<reference evidence="7 8" key="1">
    <citation type="submission" date="2019-10" db="EMBL/GenBank/DDBJ databases">
        <title>Poseidonibacter ostreae sp. nov., isolated from the gut of the Ostrea denselamellosa.</title>
        <authorList>
            <person name="Choi A."/>
        </authorList>
    </citation>
    <scope>NUCLEOTIDE SEQUENCE [LARGE SCALE GENOMIC DNA]</scope>
    <source>
        <strain evidence="7 8">SJOD-M-33</strain>
    </source>
</reference>
<dbReference type="InterPro" id="IPR004089">
    <property type="entry name" value="MCPsignal_dom"/>
</dbReference>
<dbReference type="GO" id="GO:0016020">
    <property type="term" value="C:membrane"/>
    <property type="evidence" value="ECO:0007669"/>
    <property type="project" value="InterPro"/>
</dbReference>
<dbReference type="PROSITE" id="PS50111">
    <property type="entry name" value="CHEMOTAXIS_TRANSDUC_2"/>
    <property type="match status" value="1"/>
</dbReference>